<name>A0A2N3NGE9_9PEZI</name>
<evidence type="ECO:0000313" key="7">
    <source>
        <dbReference type="EMBL" id="PKS11498.1"/>
    </source>
</evidence>
<feature type="compositionally biased region" description="Low complexity" evidence="5">
    <location>
        <begin position="179"/>
        <end position="191"/>
    </location>
</feature>
<evidence type="ECO:0000256" key="4">
    <source>
        <dbReference type="PROSITE-ProRule" id="PRU00601"/>
    </source>
</evidence>
<dbReference type="OrthoDB" id="10253329at2759"/>
<feature type="compositionally biased region" description="Basic and acidic residues" evidence="5">
    <location>
        <begin position="217"/>
        <end position="233"/>
    </location>
</feature>
<accession>A0A2N3NGE9</accession>
<dbReference type="InterPro" id="IPR037274">
    <property type="entry name" value="Znf_CHY_sf"/>
</dbReference>
<evidence type="ECO:0000259" key="6">
    <source>
        <dbReference type="PROSITE" id="PS51266"/>
    </source>
</evidence>
<sequence>MPLKVPLGGQDPGRGQAVSEPSTSRVVTKPVPSSQENDPRGYQLAQLRRRYNPKETTLPDGGTSLVFRLVPSDPDFPFDLDYLECDVRVPAHYPKGSSRPALAVKNSNIPRGFAINIERGWEKLAQEKKSATLLTLTNLLDKNLETFLSEQKAETVKLVAFKDTRHLDQLASSPPTGGKAPEASTPTKTPTKAPPKEQKTTPKPRGVYREPSFTKDQISEAKARRAQETRQLENRMSRMSMYRKSADGIVYTLPIDPKRRSELPPGLQGVRTLHLIIPLLYPLQPLRVQFNEVDSSEAEPVEELFTQKAAEQKQMTLTSHLNYLATNMHVLAKLAMLQAKAKEPEVKNEVVDDVVADQVSTMATDAEDFVKSHIQVIPRPPEWGSDGDESDSDDWSHDGEYDSEENTSGEEGEAPLNATASTTSSQIVEKGTAISFPTIELYGIELLQVSVLNLSVKCSRCKTLNDITGLKHGVEKAGSCSKCANPFAVNYSQQLVHQNSTRAGLIDMGGCTIADMLLSTFVPVCAKCSTPSPGVTSVRGDTTSSVCRECHARFSFKIPEVKFLLVSPGSLVPSTGPRRRQERLGLHAGEPLPDKGACKHYKKSYRWFRFSCCGRVHPCDKCHDEAEAHINEWANRMICGFCSREQNYAVDSCAFCGRSVIGRRGKGFWEGGKGTRDRTKMSRKDPRKHRRVGGSEATKKKE</sequence>
<dbReference type="EMBL" id="NLAX01000008">
    <property type="protein sequence ID" value="PKS11498.1"/>
    <property type="molecule type" value="Genomic_DNA"/>
</dbReference>
<dbReference type="GO" id="GO:0008270">
    <property type="term" value="F:zinc ion binding"/>
    <property type="evidence" value="ECO:0007669"/>
    <property type="project" value="UniProtKB-KW"/>
</dbReference>
<comment type="caution">
    <text evidence="7">The sequence shown here is derived from an EMBL/GenBank/DDBJ whole genome shotgun (WGS) entry which is preliminary data.</text>
</comment>
<dbReference type="InterPro" id="IPR008913">
    <property type="entry name" value="Znf_CHY"/>
</dbReference>
<evidence type="ECO:0000313" key="8">
    <source>
        <dbReference type="Proteomes" id="UP000233524"/>
    </source>
</evidence>
<feature type="compositionally biased region" description="Acidic residues" evidence="5">
    <location>
        <begin position="401"/>
        <end position="413"/>
    </location>
</feature>
<dbReference type="AlphaFoldDB" id="A0A2N3NGE9"/>
<keyword evidence="2 4" id="KW-0863">Zinc-finger</keyword>
<gene>
    <name evidence="7" type="ORF">jhhlp_003263</name>
</gene>
<feature type="region of interest" description="Disordered" evidence="5">
    <location>
        <begin position="1"/>
        <end position="43"/>
    </location>
</feature>
<proteinExistence type="predicted"/>
<dbReference type="Proteomes" id="UP000233524">
    <property type="component" value="Unassembled WGS sequence"/>
</dbReference>
<reference evidence="7 8" key="1">
    <citation type="journal article" date="2017" name="G3 (Bethesda)">
        <title>First Draft Genome Sequence of the Pathogenic Fungus Lomentospora prolificans (Formerly Scedosporium prolificans).</title>
        <authorList>
            <person name="Luo R."/>
            <person name="Zimin A."/>
            <person name="Workman R."/>
            <person name="Fan Y."/>
            <person name="Pertea G."/>
            <person name="Grossman N."/>
            <person name="Wear M.P."/>
            <person name="Jia B."/>
            <person name="Miller H."/>
            <person name="Casadevall A."/>
            <person name="Timp W."/>
            <person name="Zhang S.X."/>
            <person name="Salzberg S.L."/>
        </authorList>
    </citation>
    <scope>NUCLEOTIDE SEQUENCE [LARGE SCALE GENOMIC DNA]</scope>
    <source>
        <strain evidence="7 8">JHH-5317</strain>
    </source>
</reference>
<keyword evidence="1" id="KW-0479">Metal-binding</keyword>
<feature type="compositionally biased region" description="Basic and acidic residues" evidence="5">
    <location>
        <begin position="673"/>
        <end position="684"/>
    </location>
</feature>
<dbReference type="InParanoid" id="A0A2N3NGE9"/>
<feature type="domain" description="CHY-type" evidence="6">
    <location>
        <begin position="591"/>
        <end position="658"/>
    </location>
</feature>
<evidence type="ECO:0000256" key="5">
    <source>
        <dbReference type="SAM" id="MobiDB-lite"/>
    </source>
</evidence>
<protein>
    <recommendedName>
        <fullName evidence="6">CHY-type domain-containing protein</fullName>
    </recommendedName>
</protein>
<dbReference type="VEuPathDB" id="FungiDB:jhhlp_003263"/>
<evidence type="ECO:0000256" key="3">
    <source>
        <dbReference type="ARBA" id="ARBA00022833"/>
    </source>
</evidence>
<evidence type="ECO:0000256" key="1">
    <source>
        <dbReference type="ARBA" id="ARBA00022723"/>
    </source>
</evidence>
<feature type="compositionally biased region" description="Polar residues" evidence="5">
    <location>
        <begin position="19"/>
        <end position="36"/>
    </location>
</feature>
<keyword evidence="3" id="KW-0862">Zinc</keyword>
<feature type="region of interest" description="Disordered" evidence="5">
    <location>
        <begin position="667"/>
        <end position="702"/>
    </location>
</feature>
<feature type="region of interest" description="Disordered" evidence="5">
    <location>
        <begin position="167"/>
        <end position="233"/>
    </location>
</feature>
<dbReference type="SUPFAM" id="SSF161219">
    <property type="entry name" value="CHY zinc finger-like"/>
    <property type="match status" value="1"/>
</dbReference>
<dbReference type="PROSITE" id="PS51266">
    <property type="entry name" value="ZF_CHY"/>
    <property type="match status" value="1"/>
</dbReference>
<organism evidence="7 8">
    <name type="scientific">Lomentospora prolificans</name>
    <dbReference type="NCBI Taxonomy" id="41688"/>
    <lineage>
        <taxon>Eukaryota</taxon>
        <taxon>Fungi</taxon>
        <taxon>Dikarya</taxon>
        <taxon>Ascomycota</taxon>
        <taxon>Pezizomycotina</taxon>
        <taxon>Sordariomycetes</taxon>
        <taxon>Hypocreomycetidae</taxon>
        <taxon>Microascales</taxon>
        <taxon>Microascaceae</taxon>
        <taxon>Lomentospora</taxon>
    </lineage>
</organism>
<keyword evidence="8" id="KW-1185">Reference proteome</keyword>
<evidence type="ECO:0000256" key="2">
    <source>
        <dbReference type="ARBA" id="ARBA00022771"/>
    </source>
</evidence>
<feature type="region of interest" description="Disordered" evidence="5">
    <location>
        <begin position="377"/>
        <end position="423"/>
    </location>
</feature>
<dbReference type="Pfam" id="PF05495">
    <property type="entry name" value="zf-CHY"/>
    <property type="match status" value="1"/>
</dbReference>
<dbReference type="STRING" id="41688.A0A2N3NGE9"/>